<dbReference type="AlphaFoldDB" id="A0A923GBS9"/>
<organism evidence="1">
    <name type="scientific">Pseudomonas peradeniyensis</name>
    <dbReference type="NCBI Taxonomy" id="2745488"/>
    <lineage>
        <taxon>Bacteria</taxon>
        <taxon>Pseudomonadati</taxon>
        <taxon>Pseudomonadota</taxon>
        <taxon>Gammaproteobacteria</taxon>
        <taxon>Pseudomonadales</taxon>
        <taxon>Pseudomonadaceae</taxon>
        <taxon>Pseudomonas</taxon>
    </lineage>
</organism>
<gene>
    <name evidence="1" type="ORF">HU751_19300</name>
</gene>
<evidence type="ECO:0000313" key="1">
    <source>
        <dbReference type="EMBL" id="MBC3447928.1"/>
    </source>
</evidence>
<comment type="caution">
    <text evidence="1">The sequence shown here is derived from an EMBL/GenBank/DDBJ whole genome shotgun (WGS) entry which is preliminary data.</text>
</comment>
<reference evidence="1" key="1">
    <citation type="journal article" date="2020" name="Microorganisms">
        <title>Reliable Identification of Environmental Pseudomonas Isolates Using the rpoD Gene.</title>
        <authorList>
            <consortium name="The Broad Institute Genome Sequencing Platform"/>
            <person name="Girard L."/>
            <person name="Lood C."/>
            <person name="Rokni-Zadeh H."/>
            <person name="van Noort V."/>
            <person name="Lavigne R."/>
            <person name="De Mot R."/>
        </authorList>
    </citation>
    <scope>NUCLEOTIDE SEQUENCE</scope>
    <source>
        <strain evidence="1">BW13M1</strain>
    </source>
</reference>
<reference evidence="1" key="2">
    <citation type="submission" date="2020-07" db="EMBL/GenBank/DDBJ databases">
        <authorList>
            <person name="Lood C."/>
            <person name="Girard L."/>
        </authorList>
    </citation>
    <scope>NUCLEOTIDE SEQUENCE</scope>
    <source>
        <strain evidence="1">BW13M1</strain>
    </source>
</reference>
<accession>A0A923GBS9</accession>
<dbReference type="RefSeq" id="WP_186734362.1">
    <property type="nucleotide sequence ID" value="NZ_JABWRJ020000001.1"/>
</dbReference>
<proteinExistence type="predicted"/>
<name>A0A923GBS9_9PSED</name>
<sequence length="149" mass="16192">MESLSEQFQKTQGAPVERDGRTFVPIHKIPLRAGRNTFVVRRLACNAPSVPGLRIKAVKGDIEINEQSHAEVILWADTSPDVVTFDVKAKASAELRLWNVWRAGDLVQAWVGEAGISVTQAGSSVKLECSGGDVKLNCAVLVVEIELVE</sequence>
<protein>
    <submittedName>
        <fullName evidence="1">Uncharacterized protein</fullName>
    </submittedName>
</protein>
<dbReference type="EMBL" id="JABWRJ010000029">
    <property type="protein sequence ID" value="MBC3447928.1"/>
    <property type="molecule type" value="Genomic_DNA"/>
</dbReference>